<dbReference type="Proteomes" id="UP001381693">
    <property type="component" value="Unassembled WGS sequence"/>
</dbReference>
<dbReference type="InterPro" id="IPR050566">
    <property type="entry name" value="Deoxyribonucleoside_kinase"/>
</dbReference>
<dbReference type="Pfam" id="PF01712">
    <property type="entry name" value="dNK"/>
    <property type="match status" value="1"/>
</dbReference>
<dbReference type="InterPro" id="IPR031314">
    <property type="entry name" value="DNK_dom"/>
</dbReference>
<dbReference type="SUPFAM" id="SSF52540">
    <property type="entry name" value="P-loop containing nucleoside triphosphate hydrolases"/>
    <property type="match status" value="1"/>
</dbReference>
<dbReference type="PANTHER" id="PTHR10513">
    <property type="entry name" value="DEOXYNUCLEOSIDE KINASE"/>
    <property type="match status" value="1"/>
</dbReference>
<name>A0AAN9AGD8_HALRR</name>
<evidence type="ECO:0000259" key="1">
    <source>
        <dbReference type="Pfam" id="PF01712"/>
    </source>
</evidence>
<dbReference type="Gene3D" id="3.40.50.300">
    <property type="entry name" value="P-loop containing nucleotide triphosphate hydrolases"/>
    <property type="match status" value="1"/>
</dbReference>
<protein>
    <submittedName>
        <fullName evidence="2">Ndufa10p</fullName>
    </submittedName>
</protein>
<keyword evidence="3" id="KW-1185">Reference proteome</keyword>
<dbReference type="EMBL" id="JAXCGZ010000212">
    <property type="protein sequence ID" value="KAK7086407.1"/>
    <property type="molecule type" value="Genomic_DNA"/>
</dbReference>
<organism evidence="2 3">
    <name type="scientific">Halocaridina rubra</name>
    <name type="common">Hawaiian red shrimp</name>
    <dbReference type="NCBI Taxonomy" id="373956"/>
    <lineage>
        <taxon>Eukaryota</taxon>
        <taxon>Metazoa</taxon>
        <taxon>Ecdysozoa</taxon>
        <taxon>Arthropoda</taxon>
        <taxon>Crustacea</taxon>
        <taxon>Multicrustacea</taxon>
        <taxon>Malacostraca</taxon>
        <taxon>Eumalacostraca</taxon>
        <taxon>Eucarida</taxon>
        <taxon>Decapoda</taxon>
        <taxon>Pleocyemata</taxon>
        <taxon>Caridea</taxon>
        <taxon>Atyoidea</taxon>
        <taxon>Atyidae</taxon>
        <taxon>Halocaridina</taxon>
    </lineage>
</organism>
<dbReference type="PANTHER" id="PTHR10513:SF15">
    <property type="entry name" value="NADH DEHYDROGENASE [UBIQUINONE] 1 ALPHA SUBCOMPLEX SUBUNIT 10, MITOCHONDRIAL"/>
    <property type="match status" value="1"/>
</dbReference>
<dbReference type="GO" id="GO:0005739">
    <property type="term" value="C:mitochondrion"/>
    <property type="evidence" value="ECO:0007669"/>
    <property type="project" value="GOC"/>
</dbReference>
<evidence type="ECO:0000313" key="3">
    <source>
        <dbReference type="Proteomes" id="UP001381693"/>
    </source>
</evidence>
<dbReference type="AlphaFoldDB" id="A0AAN9AGD8"/>
<sequence>MRNKMIKYLLCLETLASCGYLSRKALKLYYEVRKMTVPELIRPHLVIYLDCPVNVCLQKIKKRNLPHEVNSPVYTPEYLTNMETIYKQQYLKQMSNHARILVYDWSEEGDAEVVVEDIERVNFELDKHASGNGGVHPLFYKNFLSP</sequence>
<accession>A0AAN9AGD8</accession>
<proteinExistence type="predicted"/>
<evidence type="ECO:0000313" key="2">
    <source>
        <dbReference type="EMBL" id="KAK7086407.1"/>
    </source>
</evidence>
<reference evidence="2 3" key="1">
    <citation type="submission" date="2023-11" db="EMBL/GenBank/DDBJ databases">
        <title>Halocaridina rubra genome assembly.</title>
        <authorList>
            <person name="Smith C."/>
        </authorList>
    </citation>
    <scope>NUCLEOTIDE SEQUENCE [LARGE SCALE GENOMIC DNA]</scope>
    <source>
        <strain evidence="2">EP-1</strain>
        <tissue evidence="2">Whole</tissue>
    </source>
</reference>
<feature type="domain" description="Deoxynucleoside kinase" evidence="1">
    <location>
        <begin position="14"/>
        <end position="126"/>
    </location>
</feature>
<gene>
    <name evidence="2" type="primary">NDUFA10_1</name>
    <name evidence="2" type="ORF">SK128_013411</name>
</gene>
<dbReference type="GO" id="GO:0006120">
    <property type="term" value="P:mitochondrial electron transport, NADH to ubiquinone"/>
    <property type="evidence" value="ECO:0007669"/>
    <property type="project" value="TreeGrafter"/>
</dbReference>
<comment type="caution">
    <text evidence="2">The sequence shown here is derived from an EMBL/GenBank/DDBJ whole genome shotgun (WGS) entry which is preliminary data.</text>
</comment>
<dbReference type="InterPro" id="IPR027417">
    <property type="entry name" value="P-loop_NTPase"/>
</dbReference>